<evidence type="ECO:0000256" key="9">
    <source>
        <dbReference type="PIRSR" id="PIRSR601885-1"/>
    </source>
</evidence>
<dbReference type="AlphaFoldDB" id="A0AAU9W5R8"/>
<dbReference type="Pfam" id="PF01477">
    <property type="entry name" value="PLAT"/>
    <property type="match status" value="1"/>
</dbReference>
<evidence type="ECO:0000256" key="11">
    <source>
        <dbReference type="PIRSR" id="PIRSR601885-3"/>
    </source>
</evidence>
<evidence type="ECO:0000256" key="2">
    <source>
        <dbReference type="ARBA" id="ARBA00005189"/>
    </source>
</evidence>
<name>A0AAU9W5R8_9CNID</name>
<keyword evidence="4 9" id="KW-0479">Metal-binding</keyword>
<evidence type="ECO:0000313" key="16">
    <source>
        <dbReference type="Proteomes" id="UP001159428"/>
    </source>
</evidence>
<protein>
    <recommendedName>
        <fullName evidence="17">Lipoxygenase</fullName>
    </recommendedName>
</protein>
<dbReference type="PROSITE" id="PS51393">
    <property type="entry name" value="LIPOXYGENASE_3"/>
    <property type="match status" value="1"/>
</dbReference>
<dbReference type="InterPro" id="IPR036226">
    <property type="entry name" value="LipOase_C_sf"/>
</dbReference>
<evidence type="ECO:0000256" key="7">
    <source>
        <dbReference type="ARBA" id="ARBA00023004"/>
    </source>
</evidence>
<evidence type="ECO:0000313" key="15">
    <source>
        <dbReference type="EMBL" id="CAH3046641.1"/>
    </source>
</evidence>
<dbReference type="Proteomes" id="UP001159428">
    <property type="component" value="Unassembled WGS sequence"/>
</dbReference>
<comment type="caution">
    <text evidence="15">The sequence shown here is derived from an EMBL/GenBank/DDBJ whole genome shotgun (WGS) entry which is preliminary data.</text>
</comment>
<dbReference type="InterPro" id="IPR001885">
    <property type="entry name" value="LipOase_mml"/>
</dbReference>
<dbReference type="FunFam" id="1.20.245.10:FF:000001">
    <property type="entry name" value="Arachidonate 5-lipoxygenase a"/>
    <property type="match status" value="1"/>
</dbReference>
<keyword evidence="7 9" id="KW-0408">Iron</keyword>
<feature type="non-terminal residue" evidence="15">
    <location>
        <position position="1"/>
    </location>
</feature>
<dbReference type="InterPro" id="IPR013819">
    <property type="entry name" value="LipOase_C"/>
</dbReference>
<feature type="binding site" evidence="9">
    <location>
        <position position="735"/>
    </location>
    <ligand>
        <name>Fe cation</name>
        <dbReference type="ChEBI" id="CHEBI:24875"/>
        <note>catalytic</note>
    </ligand>
</feature>
<dbReference type="GO" id="GO:0005506">
    <property type="term" value="F:iron ion binding"/>
    <property type="evidence" value="ECO:0007669"/>
    <property type="project" value="InterPro"/>
</dbReference>
<dbReference type="SUPFAM" id="SSF49723">
    <property type="entry name" value="Lipase/lipooxygenase domain (PLAT/LH2 domain)"/>
    <property type="match status" value="1"/>
</dbReference>
<dbReference type="Pfam" id="PF00305">
    <property type="entry name" value="Lipoxygenase"/>
    <property type="match status" value="1"/>
</dbReference>
<sequence>KNYGYEIYKEIKGEKDFERKMKEADTILPKSIFDGVKLGIEKEKLKYIFGAIALFSGKRPTHAIGVAAQGIATVVSEPKFPSCEFLTPGKSFRVCLRHASLKGKDDAMSDFRGASIRFADSDQEDSPLDIIMSTGRPAVLSNIQTIYDALESYRSGNVKEFYLNNPVRFASNIDGLRRAPNSYYDQRYYSETIMGLKAFDSVERYVRFRLVPADGSLETGLLSKDEQRKAWEQERLPTETRPKEYLTEEFKARISRGPVKYKLQLTLHEVRSDDPPNILDLGRYWDENAHPWLDVADVTLTTILSPQASEALRFNVGNLPSSIYLLQARGTQHSNCIAHIRKEVYQRTQTIRLSRKASIKPDHVATYKIRVETGERLRAGTDANISVSLTGTRGKTEKLFLSSWSNDLEAGHKDEYTLQAMDVGEILMIHLHNDGAYSWHKHPHWFVNRITVTSSEQKDPFEFPCFRWVVSDMTLFIGKAVLPFQDQPEVIKNQRILEIQDRKEQYLWGRLPPGVNDLPGFIHAPKHGDLPRDAQFSDEESRSFRDGRLHGVINLGISYLRSIFSSWDSFESFQRVFTGWTGDIPKISQNNLWMEDRMFGYQFLNGCNPCVIERCDELPINFPVSDEMVAKFLDRGMTLAQEIRAGHVFIVDYKELRGIKRGGKDSNYKSHYAAEPICLFYVKNSGDLVPIAIQLFQEPSENNPIWTPGDTHYDWLLAKMWFRNADHQVHQMGTHLTKTHLLMEAFAVASWRQLPSIHPIFQLLFPHLRSVMAINTIGRNELIAKGGICDKTLSIGGGGHIQLLEKTYKNFKFEMLSLPGMLKKRGVEDIEKLPNYFYRDDGLLMWNAISDFLQEFVAIFYASDEDVIKDHELQSFVKDIHENGFPVREGDVDHEFPRSLQKRDQLVHLLTCIVFGCSCQHAAVNYAQMEFTGFVPNVPPVMRLPPPTRKNEVTLKTIMDTLPSHYQTGWHVATVYTLTRMAENERFIGDYSQSSLTGKEVENAVSRFQSSLQRISDAIKERNASLEFSYPWLLPERVPNSVAI</sequence>
<feature type="binding site" evidence="9">
    <location>
        <position position="1044"/>
    </location>
    <ligand>
        <name>Fe cation</name>
        <dbReference type="ChEBI" id="CHEBI:24875"/>
        <note>catalytic</note>
    </ligand>
</feature>
<accession>A0AAU9W5R8</accession>
<dbReference type="GO" id="GO:0016702">
    <property type="term" value="F:oxidoreductase activity, acting on single donors with incorporation of molecular oxygen, incorporation of two atoms of oxygen"/>
    <property type="evidence" value="ECO:0007669"/>
    <property type="project" value="InterPro"/>
</dbReference>
<keyword evidence="16" id="KW-1185">Reference proteome</keyword>
<evidence type="ECO:0000256" key="10">
    <source>
        <dbReference type="PIRSR" id="PIRSR601885-2"/>
    </source>
</evidence>
<keyword evidence="3" id="KW-0963">Cytoplasm</keyword>
<dbReference type="InterPro" id="IPR001024">
    <property type="entry name" value="PLAT/LH2_dom"/>
</dbReference>
<dbReference type="GO" id="GO:0020037">
    <property type="term" value="F:heme binding"/>
    <property type="evidence" value="ECO:0007669"/>
    <property type="project" value="InterPro"/>
</dbReference>
<dbReference type="PROSITE" id="PS50095">
    <property type="entry name" value="PLAT"/>
    <property type="match status" value="1"/>
</dbReference>
<dbReference type="PANTHER" id="PTHR11771">
    <property type="entry name" value="LIPOXYGENASE"/>
    <property type="match status" value="1"/>
</dbReference>
<gene>
    <name evidence="15" type="ORF">PMEA_00033368</name>
</gene>
<keyword evidence="10" id="KW-0106">Calcium</keyword>
<dbReference type="PRINTS" id="PR00467">
    <property type="entry name" value="MAMLPOXGNASE"/>
</dbReference>
<dbReference type="GO" id="GO:0005737">
    <property type="term" value="C:cytoplasm"/>
    <property type="evidence" value="ECO:0007669"/>
    <property type="project" value="UniProtKB-SubCell"/>
</dbReference>
<dbReference type="InterPro" id="IPR000907">
    <property type="entry name" value="LipOase"/>
</dbReference>
<feature type="domain" description="Lipoxygenase" evidence="14">
    <location>
        <begin position="481"/>
        <end position="1044"/>
    </location>
</feature>
<dbReference type="Gene3D" id="3.10.450.60">
    <property type="match status" value="1"/>
</dbReference>
<dbReference type="InterPro" id="IPR020835">
    <property type="entry name" value="Catalase_sf"/>
</dbReference>
<feature type="domain" description="PLAT" evidence="13">
    <location>
        <begin position="365"/>
        <end position="483"/>
    </location>
</feature>
<dbReference type="PRINTS" id="PR00087">
    <property type="entry name" value="LIPOXYGENASE"/>
</dbReference>
<dbReference type="SUPFAM" id="SSF48484">
    <property type="entry name" value="Lipoxigenase"/>
    <property type="match status" value="1"/>
</dbReference>
<feature type="binding site" evidence="10">
    <location>
        <position position="380"/>
    </location>
    <ligand>
        <name>Ca(2+)</name>
        <dbReference type="ChEBI" id="CHEBI:29108"/>
        <label>1</label>
    </ligand>
</feature>
<organism evidence="15 16">
    <name type="scientific">Pocillopora meandrina</name>
    <dbReference type="NCBI Taxonomy" id="46732"/>
    <lineage>
        <taxon>Eukaryota</taxon>
        <taxon>Metazoa</taxon>
        <taxon>Cnidaria</taxon>
        <taxon>Anthozoa</taxon>
        <taxon>Hexacorallia</taxon>
        <taxon>Scleractinia</taxon>
        <taxon>Astrocoeniina</taxon>
        <taxon>Pocilloporidae</taxon>
        <taxon>Pocillopora</taxon>
    </lineage>
</organism>
<dbReference type="SUPFAM" id="SSF56634">
    <property type="entry name" value="Heme-dependent catalase-like"/>
    <property type="match status" value="1"/>
</dbReference>
<dbReference type="GO" id="GO:0034440">
    <property type="term" value="P:lipid oxidation"/>
    <property type="evidence" value="ECO:0007669"/>
    <property type="project" value="InterPro"/>
</dbReference>
<dbReference type="EMBL" id="CALNXJ010000008">
    <property type="protein sequence ID" value="CAH3046641.1"/>
    <property type="molecule type" value="Genomic_DNA"/>
</dbReference>
<keyword evidence="5" id="KW-0223">Dioxygenase</keyword>
<evidence type="ECO:0000256" key="1">
    <source>
        <dbReference type="ARBA" id="ARBA00004496"/>
    </source>
</evidence>
<comment type="cofactor">
    <cofactor evidence="9">
        <name>Fe cation</name>
        <dbReference type="ChEBI" id="CHEBI:24875"/>
    </cofactor>
    <text evidence="9">Binds 1 Fe cation per subunit.</text>
</comment>
<evidence type="ECO:0000256" key="5">
    <source>
        <dbReference type="ARBA" id="ARBA00022964"/>
    </source>
</evidence>
<evidence type="ECO:0008006" key="17">
    <source>
        <dbReference type="Google" id="ProtNLM"/>
    </source>
</evidence>
<comment type="pathway">
    <text evidence="2">Lipid metabolism.</text>
</comment>
<dbReference type="Gene3D" id="1.20.245.10">
    <property type="entry name" value="Lipoxygenase-1, Domain 5"/>
    <property type="match status" value="1"/>
</dbReference>
<evidence type="ECO:0000259" key="13">
    <source>
        <dbReference type="PROSITE" id="PS50095"/>
    </source>
</evidence>
<feature type="binding site" evidence="9">
    <location>
        <position position="921"/>
    </location>
    <ligand>
        <name>Fe cation</name>
        <dbReference type="ChEBI" id="CHEBI:24875"/>
        <note>catalytic</note>
    </ligand>
</feature>
<comment type="subcellular location">
    <subcellularLocation>
        <location evidence="1">Cytoplasm</location>
    </subcellularLocation>
</comment>
<proteinExistence type="predicted"/>
<evidence type="ECO:0000256" key="8">
    <source>
        <dbReference type="ARBA" id="ARBA00023098"/>
    </source>
</evidence>
<evidence type="ECO:0000256" key="6">
    <source>
        <dbReference type="ARBA" id="ARBA00023002"/>
    </source>
</evidence>
<dbReference type="PROSITE" id="PS00081">
    <property type="entry name" value="LIPOXYGENASE_2"/>
    <property type="match status" value="1"/>
</dbReference>
<keyword evidence="6" id="KW-0560">Oxidoreductase</keyword>
<feature type="binding site" evidence="9">
    <location>
        <position position="740"/>
    </location>
    <ligand>
        <name>Fe cation</name>
        <dbReference type="ChEBI" id="CHEBI:24875"/>
        <note>catalytic</note>
    </ligand>
</feature>
<reference evidence="15 16" key="1">
    <citation type="submission" date="2022-05" db="EMBL/GenBank/DDBJ databases">
        <authorList>
            <consortium name="Genoscope - CEA"/>
            <person name="William W."/>
        </authorList>
    </citation>
    <scope>NUCLEOTIDE SEQUENCE [LARGE SCALE GENOMIC DNA]</scope>
</reference>
<feature type="site" description="Essential for stabilizing binding to COTL1" evidence="11">
    <location>
        <position position="468"/>
    </location>
</feature>
<comment type="caution">
    <text evidence="12">Lacks conserved residue(s) required for the propagation of feature annotation.</text>
</comment>
<evidence type="ECO:0000256" key="3">
    <source>
        <dbReference type="ARBA" id="ARBA00022490"/>
    </source>
</evidence>
<dbReference type="InterPro" id="IPR036392">
    <property type="entry name" value="PLAT/LH2_dom_sf"/>
</dbReference>
<dbReference type="Gene3D" id="2.40.180.10">
    <property type="entry name" value="Catalase core domain"/>
    <property type="match status" value="1"/>
</dbReference>
<evidence type="ECO:0000256" key="12">
    <source>
        <dbReference type="PROSITE-ProRule" id="PRU00152"/>
    </source>
</evidence>
<evidence type="ECO:0000259" key="14">
    <source>
        <dbReference type="PROSITE" id="PS51393"/>
    </source>
</evidence>
<dbReference type="InterPro" id="IPR020834">
    <property type="entry name" value="LipOase_CS"/>
</dbReference>
<dbReference type="SMART" id="SM00308">
    <property type="entry name" value="LH2"/>
    <property type="match status" value="1"/>
</dbReference>
<keyword evidence="8" id="KW-0443">Lipid metabolism</keyword>
<evidence type="ECO:0000256" key="4">
    <source>
        <dbReference type="ARBA" id="ARBA00022723"/>
    </source>
</evidence>